<reference evidence="4" key="1">
    <citation type="journal article" date="2019" name="Int. J. Syst. Evol. Microbiol.">
        <title>The Global Catalogue of Microorganisms (GCM) 10K type strain sequencing project: providing services to taxonomists for standard genome sequencing and annotation.</title>
        <authorList>
            <consortium name="The Broad Institute Genomics Platform"/>
            <consortium name="The Broad Institute Genome Sequencing Center for Infectious Disease"/>
            <person name="Wu L."/>
            <person name="Ma J."/>
        </authorList>
    </citation>
    <scope>NUCLEOTIDE SEQUENCE [LARGE SCALE GENOMIC DNA]</scope>
    <source>
        <strain evidence="4">ICMP 6774ER</strain>
    </source>
</reference>
<evidence type="ECO:0008006" key="5">
    <source>
        <dbReference type="Google" id="ProtNLM"/>
    </source>
</evidence>
<keyword evidence="2" id="KW-0812">Transmembrane</keyword>
<gene>
    <name evidence="3" type="ORF">ACFSKW_47595</name>
</gene>
<accession>A0ABW4TBR2</accession>
<feature type="transmembrane region" description="Helical" evidence="2">
    <location>
        <begin position="82"/>
        <end position="100"/>
    </location>
</feature>
<evidence type="ECO:0000313" key="3">
    <source>
        <dbReference type="EMBL" id="MFD1939151.1"/>
    </source>
</evidence>
<keyword evidence="2" id="KW-1133">Transmembrane helix</keyword>
<evidence type="ECO:0000256" key="1">
    <source>
        <dbReference type="SAM" id="MobiDB-lite"/>
    </source>
</evidence>
<sequence length="104" mass="10414">MLPATLTGFAIAGGFGSVMLYTAMAALSDHQGRDAGAGRGDRRLRRPPRPGLGGLARVGRASHGRGPFALGALADGYGTNTAFLMVPVLAGLAAGGVLSARRPA</sequence>
<dbReference type="EMBL" id="JBHUFV010000080">
    <property type="protein sequence ID" value="MFD1939151.1"/>
    <property type="molecule type" value="Genomic_DNA"/>
</dbReference>
<evidence type="ECO:0000313" key="4">
    <source>
        <dbReference type="Proteomes" id="UP001597368"/>
    </source>
</evidence>
<comment type="caution">
    <text evidence="3">The sequence shown here is derived from an EMBL/GenBank/DDBJ whole genome shotgun (WGS) entry which is preliminary data.</text>
</comment>
<evidence type="ECO:0000256" key="2">
    <source>
        <dbReference type="SAM" id="Phobius"/>
    </source>
</evidence>
<keyword evidence="4" id="KW-1185">Reference proteome</keyword>
<keyword evidence="2" id="KW-0472">Membrane</keyword>
<feature type="region of interest" description="Disordered" evidence="1">
    <location>
        <begin position="31"/>
        <end position="58"/>
    </location>
</feature>
<protein>
    <recommendedName>
        <fullName evidence="5">MFS transporter</fullName>
    </recommendedName>
</protein>
<dbReference type="RefSeq" id="WP_379581238.1">
    <property type="nucleotide sequence ID" value="NZ_JBHUFV010000080.1"/>
</dbReference>
<name>A0ABW4TBR2_9ACTN</name>
<proteinExistence type="predicted"/>
<dbReference type="Proteomes" id="UP001597368">
    <property type="component" value="Unassembled WGS sequence"/>
</dbReference>
<organism evidence="3 4">
    <name type="scientific">Nonomuraea mangrovi</name>
    <dbReference type="NCBI Taxonomy" id="2316207"/>
    <lineage>
        <taxon>Bacteria</taxon>
        <taxon>Bacillati</taxon>
        <taxon>Actinomycetota</taxon>
        <taxon>Actinomycetes</taxon>
        <taxon>Streptosporangiales</taxon>
        <taxon>Streptosporangiaceae</taxon>
        <taxon>Nonomuraea</taxon>
    </lineage>
</organism>